<dbReference type="InterPro" id="IPR003613">
    <property type="entry name" value="Ubox_domain"/>
</dbReference>
<dbReference type="GO" id="GO:0016567">
    <property type="term" value="P:protein ubiquitination"/>
    <property type="evidence" value="ECO:0007669"/>
    <property type="project" value="UniProtKB-UniPathway"/>
</dbReference>
<evidence type="ECO:0000256" key="6">
    <source>
        <dbReference type="ARBA" id="ARBA00022786"/>
    </source>
</evidence>
<dbReference type="SUPFAM" id="SSF57850">
    <property type="entry name" value="RING/U-box"/>
    <property type="match status" value="1"/>
</dbReference>
<keyword evidence="5" id="KW-0677">Repeat</keyword>
<dbReference type="CDD" id="cd16664">
    <property type="entry name" value="RING-Ubox_PUB"/>
    <property type="match status" value="1"/>
</dbReference>
<evidence type="ECO:0000313" key="9">
    <source>
        <dbReference type="Proteomes" id="UP000236291"/>
    </source>
</evidence>
<accession>A0A2K3PQJ6</accession>
<dbReference type="FunFam" id="3.30.40.10:FF:000442">
    <property type="entry name" value="RING-type E3 ubiquitin transferase"/>
    <property type="match status" value="1"/>
</dbReference>
<reference evidence="8 9" key="2">
    <citation type="journal article" date="2017" name="Front. Plant Sci.">
        <title>Gene Classification and Mining of Molecular Markers Useful in Red Clover (Trifolium pratense) Breeding.</title>
        <authorList>
            <person name="Istvanek J."/>
            <person name="Dluhosova J."/>
            <person name="Dluhos P."/>
            <person name="Patkova L."/>
            <person name="Nedelnik J."/>
            <person name="Repkova J."/>
        </authorList>
    </citation>
    <scope>NUCLEOTIDE SEQUENCE [LARGE SCALE GENOMIC DNA]</scope>
    <source>
        <strain evidence="9">cv. Tatra</strain>
        <tissue evidence="8">Young leaves</tissue>
    </source>
</reference>
<reference evidence="8 9" key="1">
    <citation type="journal article" date="2014" name="Am. J. Bot.">
        <title>Genome assembly and annotation for red clover (Trifolium pratense; Fabaceae).</title>
        <authorList>
            <person name="Istvanek J."/>
            <person name="Jaros M."/>
            <person name="Krenek A."/>
            <person name="Repkova J."/>
        </authorList>
    </citation>
    <scope>NUCLEOTIDE SEQUENCE [LARGE SCALE GENOMIC DNA]</scope>
    <source>
        <strain evidence="9">cv. Tatra</strain>
        <tissue evidence="8">Young leaves</tissue>
    </source>
</reference>
<evidence type="ECO:0000256" key="1">
    <source>
        <dbReference type="ARBA" id="ARBA00000900"/>
    </source>
</evidence>
<feature type="domain" description="U-box" evidence="7">
    <location>
        <begin position="271"/>
        <end position="345"/>
    </location>
</feature>
<gene>
    <name evidence="8" type="ORF">L195_g014298</name>
</gene>
<dbReference type="UniPathway" id="UPA00143"/>
<comment type="caution">
    <text evidence="8">The sequence shown here is derived from an EMBL/GenBank/DDBJ whole genome shotgun (WGS) entry which is preliminary data.</text>
</comment>
<keyword evidence="4" id="KW-0808">Transferase</keyword>
<comment type="catalytic activity">
    <reaction evidence="1">
        <text>S-ubiquitinyl-[E2 ubiquitin-conjugating enzyme]-L-cysteine + [acceptor protein]-L-lysine = [E2 ubiquitin-conjugating enzyme]-L-cysteine + N(6)-ubiquitinyl-[acceptor protein]-L-lysine.</text>
        <dbReference type="EC" id="2.3.2.27"/>
    </reaction>
</comment>
<dbReference type="Pfam" id="PF25368">
    <property type="entry name" value="PUB10_N"/>
    <property type="match status" value="1"/>
</dbReference>
<dbReference type="InterPro" id="IPR036537">
    <property type="entry name" value="Adaptor_Cbl_N_dom_sf"/>
</dbReference>
<protein>
    <recommendedName>
        <fullName evidence="3">RING-type E3 ubiquitin transferase</fullName>
        <ecNumber evidence="3">2.3.2.27</ecNumber>
    </recommendedName>
</protein>
<sequence length="418" mass="47430">MPMAQSKTFTVLLQSLIHIATEISQITTFNPLIKTQCFDLSRRINILVPLFHHLINDVVYVPCETLVSLQLSFLSAKDFLLFCSQSSQLYMILEREKIKFKFNDLASRFEQAIIEISCDKLHISEDLKEQVALVTAQFRRAKEQYDPACLELYEHLLPIYNQSCDVNTETAALRLICEKLQFVSVEDIKQESIALHKMIVDGRGVFEKSGDFENNRQGLSIVLKKIEDFLLKESENNGGGCFEKTTQVLSSGDLPPQIEETCVKLCCQSLVVPEVFRCPISLELMKDPVIISTGQTYDGACIKKWLDAGHRTCPITQQIISSLILIPNHALYSLISNWCEANGVELSSNRPSSSFQYNEDDLTQRIEKEQIRQASVIAETRRMVMALHNYHVSEGHLPPRIIVSVPNAYPLISFILLL</sequence>
<evidence type="ECO:0000256" key="2">
    <source>
        <dbReference type="ARBA" id="ARBA00004906"/>
    </source>
</evidence>
<proteinExistence type="predicted"/>
<dbReference type="InterPro" id="IPR045210">
    <property type="entry name" value="RING-Ubox_PUB"/>
</dbReference>
<dbReference type="Gene3D" id="3.30.40.10">
    <property type="entry name" value="Zinc/RING finger domain, C3HC4 (zinc finger)"/>
    <property type="match status" value="1"/>
</dbReference>
<organism evidence="8 9">
    <name type="scientific">Trifolium pratense</name>
    <name type="common">Red clover</name>
    <dbReference type="NCBI Taxonomy" id="57577"/>
    <lineage>
        <taxon>Eukaryota</taxon>
        <taxon>Viridiplantae</taxon>
        <taxon>Streptophyta</taxon>
        <taxon>Embryophyta</taxon>
        <taxon>Tracheophyta</taxon>
        <taxon>Spermatophyta</taxon>
        <taxon>Magnoliopsida</taxon>
        <taxon>eudicotyledons</taxon>
        <taxon>Gunneridae</taxon>
        <taxon>Pentapetalae</taxon>
        <taxon>rosids</taxon>
        <taxon>fabids</taxon>
        <taxon>Fabales</taxon>
        <taxon>Fabaceae</taxon>
        <taxon>Papilionoideae</taxon>
        <taxon>50 kb inversion clade</taxon>
        <taxon>NPAAA clade</taxon>
        <taxon>Hologalegina</taxon>
        <taxon>IRL clade</taxon>
        <taxon>Trifolieae</taxon>
        <taxon>Trifolium</taxon>
    </lineage>
</organism>
<evidence type="ECO:0000259" key="7">
    <source>
        <dbReference type="PROSITE" id="PS51698"/>
    </source>
</evidence>
<dbReference type="Pfam" id="PF04564">
    <property type="entry name" value="U-box"/>
    <property type="match status" value="1"/>
</dbReference>
<dbReference type="Gene3D" id="1.20.930.20">
    <property type="entry name" value="Adaptor protein Cbl, N-terminal domain"/>
    <property type="match status" value="1"/>
</dbReference>
<dbReference type="PROSITE" id="PS51698">
    <property type="entry name" value="U_BOX"/>
    <property type="match status" value="1"/>
</dbReference>
<dbReference type="SMART" id="SM00504">
    <property type="entry name" value="Ubox"/>
    <property type="match status" value="1"/>
</dbReference>
<keyword evidence="6" id="KW-0833">Ubl conjugation pathway</keyword>
<dbReference type="InterPro" id="IPR057623">
    <property type="entry name" value="PUB12-19-like_N"/>
</dbReference>
<name>A0A2K3PQJ6_TRIPR</name>
<dbReference type="EC" id="2.3.2.27" evidence="3"/>
<evidence type="ECO:0000256" key="5">
    <source>
        <dbReference type="ARBA" id="ARBA00022737"/>
    </source>
</evidence>
<dbReference type="GO" id="GO:0061630">
    <property type="term" value="F:ubiquitin protein ligase activity"/>
    <property type="evidence" value="ECO:0007669"/>
    <property type="project" value="UniProtKB-EC"/>
</dbReference>
<dbReference type="GO" id="GO:0007166">
    <property type="term" value="P:cell surface receptor signaling pathway"/>
    <property type="evidence" value="ECO:0007669"/>
    <property type="project" value="InterPro"/>
</dbReference>
<dbReference type="PANTHER" id="PTHR23315:SF252">
    <property type="entry name" value="RING-TYPE E3 UBIQUITIN TRANSFERASE"/>
    <property type="match status" value="1"/>
</dbReference>
<evidence type="ECO:0000256" key="3">
    <source>
        <dbReference type="ARBA" id="ARBA00012483"/>
    </source>
</evidence>
<evidence type="ECO:0000313" key="8">
    <source>
        <dbReference type="EMBL" id="PNY17551.1"/>
    </source>
</evidence>
<dbReference type="InterPro" id="IPR013083">
    <property type="entry name" value="Znf_RING/FYVE/PHD"/>
</dbReference>
<evidence type="ECO:0000256" key="4">
    <source>
        <dbReference type="ARBA" id="ARBA00022679"/>
    </source>
</evidence>
<dbReference type="AlphaFoldDB" id="A0A2K3PQJ6"/>
<dbReference type="Proteomes" id="UP000236291">
    <property type="component" value="Unassembled WGS sequence"/>
</dbReference>
<comment type="pathway">
    <text evidence="2">Protein modification; protein ubiquitination.</text>
</comment>
<dbReference type="PANTHER" id="PTHR23315">
    <property type="entry name" value="U BOX DOMAIN-CONTAINING"/>
    <property type="match status" value="1"/>
</dbReference>
<dbReference type="EMBL" id="ASHM01009459">
    <property type="protein sequence ID" value="PNY17551.1"/>
    <property type="molecule type" value="Genomic_DNA"/>
</dbReference>